<dbReference type="GO" id="GO:0016020">
    <property type="term" value="C:membrane"/>
    <property type="evidence" value="ECO:0007669"/>
    <property type="project" value="InterPro"/>
</dbReference>
<dbReference type="GO" id="GO:0004506">
    <property type="term" value="F:squalene monooxygenase activity"/>
    <property type="evidence" value="ECO:0007669"/>
    <property type="project" value="InterPro"/>
</dbReference>
<feature type="domain" description="Squalene epoxidase" evidence="1">
    <location>
        <begin position="255"/>
        <end position="309"/>
    </location>
</feature>
<name>A0A2S7UD32_9FLAO</name>
<dbReference type="Pfam" id="PF08491">
    <property type="entry name" value="SE"/>
    <property type="match status" value="1"/>
</dbReference>
<sequence length="371" mass="42558">MKKNYDVIIAGGGLAGLVAAIELSQNFNVLIIDPDTYPRHKMCGEYLSMEVSLYLKSLGIDLNQLSDIHIDKFKFTRGSRSIKAATLPLGGIGVSRFSLDHCLYKEAMKRADFLHDRVTDVHFSNLEFQVITSTDELIAKQVIIATGKRSLLDKKLKRPFIEKKSPWLAIKMHYQFKMPNDLVELHAFDGGYAGLSKLENGHVNLCYLVNYSSFKKYKDIDSFNEKVLTKNKSLNKFLKDAVPLWEKPITISQISFEQKEPTEKSLIMIGDTAGLIHPLCGNGMAMAIHSAKIASHYITQYLNNYITRDQMLIEYSKEWRKTFSSRLRHGRWLQRILLHKKITIIAYWLLERLPFLLPIIIKKTHGKQIQP</sequence>
<dbReference type="OrthoDB" id="1142316at2"/>
<dbReference type="PANTHER" id="PTHR42685:SF22">
    <property type="entry name" value="CONDITIONED MEDIUM FACTOR RECEPTOR 1"/>
    <property type="match status" value="1"/>
</dbReference>
<proteinExistence type="predicted"/>
<dbReference type="SUPFAM" id="SSF51905">
    <property type="entry name" value="FAD/NAD(P)-binding domain"/>
    <property type="match status" value="1"/>
</dbReference>
<reference evidence="2 3" key="1">
    <citation type="submission" date="2017-01" db="EMBL/GenBank/DDBJ databases">
        <title>Trade-off between light-utilization and light-protection in marine flavobacteria.</title>
        <authorList>
            <person name="Kumagai Y."/>
            <person name="Yoshizawa S."/>
            <person name="Kogure K."/>
            <person name="Iwasaki W."/>
        </authorList>
    </citation>
    <scope>NUCLEOTIDE SEQUENCE [LARGE SCALE GENOMIC DNA]</scope>
    <source>
        <strain evidence="2 3">KCTC 32109</strain>
    </source>
</reference>
<evidence type="ECO:0000313" key="2">
    <source>
        <dbReference type="EMBL" id="PQJ32845.1"/>
    </source>
</evidence>
<evidence type="ECO:0000259" key="1">
    <source>
        <dbReference type="Pfam" id="PF08491"/>
    </source>
</evidence>
<comment type="caution">
    <text evidence="2">The sequence shown here is derived from an EMBL/GenBank/DDBJ whole genome shotgun (WGS) entry which is preliminary data.</text>
</comment>
<dbReference type="PANTHER" id="PTHR42685">
    <property type="entry name" value="GERANYLGERANYL DIPHOSPHATE REDUCTASE"/>
    <property type="match status" value="1"/>
</dbReference>
<protein>
    <submittedName>
        <fullName evidence="2">FAD-dependent oxidoreductase</fullName>
    </submittedName>
</protein>
<dbReference type="InterPro" id="IPR050407">
    <property type="entry name" value="Geranylgeranyl_reductase"/>
</dbReference>
<dbReference type="EMBL" id="MTPW01000001">
    <property type="protein sequence ID" value="PQJ32845.1"/>
    <property type="molecule type" value="Genomic_DNA"/>
</dbReference>
<dbReference type="PRINTS" id="PR00411">
    <property type="entry name" value="PNDRDTASEI"/>
</dbReference>
<organism evidence="2 3">
    <name type="scientific">Nonlabens arenilitoris</name>
    <dbReference type="NCBI Taxonomy" id="1217969"/>
    <lineage>
        <taxon>Bacteria</taxon>
        <taxon>Pseudomonadati</taxon>
        <taxon>Bacteroidota</taxon>
        <taxon>Flavobacteriia</taxon>
        <taxon>Flavobacteriales</taxon>
        <taxon>Flavobacteriaceae</taxon>
        <taxon>Nonlabens</taxon>
    </lineage>
</organism>
<evidence type="ECO:0000313" key="3">
    <source>
        <dbReference type="Proteomes" id="UP000239747"/>
    </source>
</evidence>
<gene>
    <name evidence="2" type="ORF">BST92_13360</name>
</gene>
<dbReference type="RefSeq" id="WP_105071909.1">
    <property type="nucleotide sequence ID" value="NZ_MTPW01000001.1"/>
</dbReference>
<dbReference type="Proteomes" id="UP000239747">
    <property type="component" value="Unassembled WGS sequence"/>
</dbReference>
<dbReference type="InterPro" id="IPR013698">
    <property type="entry name" value="Squalene_epoxidase"/>
</dbReference>
<keyword evidence="3" id="KW-1185">Reference proteome</keyword>
<dbReference type="InterPro" id="IPR036188">
    <property type="entry name" value="FAD/NAD-bd_sf"/>
</dbReference>
<dbReference type="GO" id="GO:0050660">
    <property type="term" value="F:flavin adenine dinucleotide binding"/>
    <property type="evidence" value="ECO:0007669"/>
    <property type="project" value="InterPro"/>
</dbReference>
<dbReference type="Gene3D" id="3.50.50.60">
    <property type="entry name" value="FAD/NAD(P)-binding domain"/>
    <property type="match status" value="1"/>
</dbReference>
<dbReference type="AlphaFoldDB" id="A0A2S7UD32"/>
<accession>A0A2S7UD32</accession>